<gene>
    <name evidence="2" type="primary">larE</name>
    <name evidence="2" type="ORF">Dfulv_21110</name>
</gene>
<dbReference type="Proteomes" id="UP001059617">
    <property type="component" value="Chromosome"/>
</dbReference>
<evidence type="ECO:0000259" key="1">
    <source>
        <dbReference type="Pfam" id="PF00733"/>
    </source>
</evidence>
<evidence type="ECO:0000313" key="2">
    <source>
        <dbReference type="EMBL" id="UWP86600.1"/>
    </source>
</evidence>
<dbReference type="Pfam" id="PF00733">
    <property type="entry name" value="Asn_synthase"/>
    <property type="match status" value="1"/>
</dbReference>
<keyword evidence="2" id="KW-0808">Transferase</keyword>
<dbReference type="InterPro" id="IPR005232">
    <property type="entry name" value="LarE"/>
</dbReference>
<reference evidence="2" key="1">
    <citation type="submission" date="2021-04" db="EMBL/GenBank/DDBJ databases">
        <authorList>
            <person name="Hartkoorn R.C."/>
            <person name="Beaudoing E."/>
            <person name="Hot D."/>
        </authorList>
    </citation>
    <scope>NUCLEOTIDE SEQUENCE</scope>
    <source>
        <strain evidence="2">NRRL B-16292</strain>
    </source>
</reference>
<reference evidence="2" key="2">
    <citation type="submission" date="2022-09" db="EMBL/GenBank/DDBJ databases">
        <title>Biosynthetic gene clusters of Dactylosporangioum fulvum.</title>
        <authorList>
            <person name="Caradec T."/>
        </authorList>
    </citation>
    <scope>NUCLEOTIDE SEQUENCE</scope>
    <source>
        <strain evidence="2">NRRL B-16292</strain>
    </source>
</reference>
<proteinExistence type="predicted"/>
<dbReference type="PANTHER" id="PTHR43169">
    <property type="entry name" value="EXSB FAMILY PROTEIN"/>
    <property type="match status" value="1"/>
</dbReference>
<name>A0ABY5WB33_9ACTN</name>
<sequence length="279" mass="29605">MIGRTGVVDLFAVLTGADADAADAFTVQLGSARSVAVAFSGGVDSSLTTALAARFLGRDSVVAVLGVSPSLAESEHRRAQETAAAIGVPLVEVATQELQDARYVANGGDRCYFCKRELYTRAFADAVRATGSELLLNGDTADDQVDDDRPGRRAAEELGVRSPLAAAGIGKQQVRSLARALGLPVWDKPAAPCLASRIAVNIPVTVDVLARVERAETALRRLGLRELRVRHLGRQARVELGADDLTRVRTQSLDQRVLDAVRDAGYPAVVLADTPLRRA</sequence>
<feature type="domain" description="Asparagine synthetase" evidence="1">
    <location>
        <begin position="23"/>
        <end position="143"/>
    </location>
</feature>
<dbReference type="InterPro" id="IPR052188">
    <property type="entry name" value="Ni-pincer_cofactor_biosynth"/>
</dbReference>
<dbReference type="NCBIfam" id="TIGR00268">
    <property type="entry name" value="ATP-dependent sacrificial sulfur transferase LarE"/>
    <property type="match status" value="1"/>
</dbReference>
<dbReference type="GO" id="GO:0016740">
    <property type="term" value="F:transferase activity"/>
    <property type="evidence" value="ECO:0007669"/>
    <property type="project" value="UniProtKB-KW"/>
</dbReference>
<dbReference type="PANTHER" id="PTHR43169:SF2">
    <property type="entry name" value="NAD_GMP SYNTHASE DOMAIN-CONTAINING PROTEIN"/>
    <property type="match status" value="1"/>
</dbReference>
<dbReference type="RefSeq" id="WP_259865931.1">
    <property type="nucleotide sequence ID" value="NZ_BAAAST010000003.1"/>
</dbReference>
<dbReference type="Gene3D" id="3.40.50.620">
    <property type="entry name" value="HUPs"/>
    <property type="match status" value="1"/>
</dbReference>
<evidence type="ECO:0000313" key="3">
    <source>
        <dbReference type="Proteomes" id="UP001059617"/>
    </source>
</evidence>
<dbReference type="EMBL" id="CP073720">
    <property type="protein sequence ID" value="UWP86600.1"/>
    <property type="molecule type" value="Genomic_DNA"/>
</dbReference>
<accession>A0ABY5WB33</accession>
<keyword evidence="3" id="KW-1185">Reference proteome</keyword>
<dbReference type="PIRSF" id="PIRSF006661">
    <property type="entry name" value="PP-lp_UCP006661"/>
    <property type="match status" value="1"/>
</dbReference>
<dbReference type="InterPro" id="IPR001962">
    <property type="entry name" value="Asn_synthase"/>
</dbReference>
<dbReference type="InterPro" id="IPR014729">
    <property type="entry name" value="Rossmann-like_a/b/a_fold"/>
</dbReference>
<organism evidence="2 3">
    <name type="scientific">Dactylosporangium fulvum</name>
    <dbReference type="NCBI Taxonomy" id="53359"/>
    <lineage>
        <taxon>Bacteria</taxon>
        <taxon>Bacillati</taxon>
        <taxon>Actinomycetota</taxon>
        <taxon>Actinomycetes</taxon>
        <taxon>Micromonosporales</taxon>
        <taxon>Micromonosporaceae</taxon>
        <taxon>Dactylosporangium</taxon>
    </lineage>
</organism>
<protein>
    <submittedName>
        <fullName evidence="2">ATP-dependent sacrificial sulfur transferase LarE</fullName>
    </submittedName>
</protein>
<dbReference type="SUPFAM" id="SSF52402">
    <property type="entry name" value="Adenine nucleotide alpha hydrolases-like"/>
    <property type="match status" value="1"/>
</dbReference>